<evidence type="ECO:0000313" key="2">
    <source>
        <dbReference type="EMBL" id="OJF09761.1"/>
    </source>
</evidence>
<sequence>MVQLCAADMSVLDGPQLTADLEEAGMQGPRPLMRIADLPVPVDTLPMWSQHLYPSGIRQCLGTALFAADGRYLGAINTNSADPRPATEAACMLMARALPWIAHAIDPLRTVVAVARLVGDAGAGVVLTRGGAIVALPDHALLVPGSRVLAAAGARLADGHTLTTFLCPDPGSDSDADPCVGLLRVSAITCPPAPPGHLCAVVLLSPPPHLCGLTRRDLQILGLMVAGWPMTRVGAALGATAHAVTGHIDHILTLLGAPSRQVAAIRALRRGLYIPAEPAAPPRGDSG</sequence>
<dbReference type="EMBL" id="MEIA01000547">
    <property type="protein sequence ID" value="OJF09761.1"/>
    <property type="molecule type" value="Genomic_DNA"/>
</dbReference>
<dbReference type="InterPro" id="IPR000792">
    <property type="entry name" value="Tscrpt_reg_LuxR_C"/>
</dbReference>
<dbReference type="AlphaFoldDB" id="A0A1K0FA93"/>
<dbReference type="SUPFAM" id="SSF46894">
    <property type="entry name" value="C-terminal effector domain of the bipartite response regulators"/>
    <property type="match status" value="1"/>
</dbReference>
<evidence type="ECO:0000259" key="1">
    <source>
        <dbReference type="SMART" id="SM00421"/>
    </source>
</evidence>
<reference evidence="2 3" key="1">
    <citation type="submission" date="2016-09" db="EMBL/GenBank/DDBJ databases">
        <title>Couchioplanes caeruleus draft genome sequence.</title>
        <authorList>
            <person name="Sheehan J."/>
            <person name="Caffrey P."/>
        </authorList>
    </citation>
    <scope>NUCLEOTIDE SEQUENCE [LARGE SCALE GENOMIC DNA]</scope>
    <source>
        <strain evidence="2 3">DSM 43634</strain>
    </source>
</reference>
<keyword evidence="3" id="KW-1185">Reference proteome</keyword>
<dbReference type="Gene3D" id="1.10.10.10">
    <property type="entry name" value="Winged helix-like DNA-binding domain superfamily/Winged helix DNA-binding domain"/>
    <property type="match status" value="1"/>
</dbReference>
<dbReference type="RefSeq" id="WP_071809884.1">
    <property type="nucleotide sequence ID" value="NZ_MEIA01000547.1"/>
</dbReference>
<dbReference type="InterPro" id="IPR016032">
    <property type="entry name" value="Sig_transdc_resp-reg_C-effctor"/>
</dbReference>
<evidence type="ECO:0000313" key="3">
    <source>
        <dbReference type="Proteomes" id="UP000182486"/>
    </source>
</evidence>
<proteinExistence type="predicted"/>
<protein>
    <recommendedName>
        <fullName evidence="1">HTH luxR-type domain-containing protein</fullName>
    </recommendedName>
</protein>
<gene>
    <name evidence="2" type="ORF">BG844_35830</name>
</gene>
<dbReference type="GO" id="GO:0003677">
    <property type="term" value="F:DNA binding"/>
    <property type="evidence" value="ECO:0007669"/>
    <property type="project" value="InterPro"/>
</dbReference>
<dbReference type="SMART" id="SM00421">
    <property type="entry name" value="HTH_LUXR"/>
    <property type="match status" value="1"/>
</dbReference>
<feature type="domain" description="HTH luxR-type" evidence="1">
    <location>
        <begin position="210"/>
        <end position="267"/>
    </location>
</feature>
<dbReference type="GO" id="GO:0006355">
    <property type="term" value="P:regulation of DNA-templated transcription"/>
    <property type="evidence" value="ECO:0007669"/>
    <property type="project" value="InterPro"/>
</dbReference>
<name>A0A1K0FA93_9ACTN</name>
<dbReference type="Pfam" id="PF00196">
    <property type="entry name" value="GerE"/>
    <property type="match status" value="1"/>
</dbReference>
<accession>A0A1K0FA93</accession>
<organism evidence="2 3">
    <name type="scientific">Couchioplanes caeruleus subsp. caeruleus</name>
    <dbReference type="NCBI Taxonomy" id="56427"/>
    <lineage>
        <taxon>Bacteria</taxon>
        <taxon>Bacillati</taxon>
        <taxon>Actinomycetota</taxon>
        <taxon>Actinomycetes</taxon>
        <taxon>Micromonosporales</taxon>
        <taxon>Micromonosporaceae</taxon>
        <taxon>Couchioplanes</taxon>
    </lineage>
</organism>
<dbReference type="InterPro" id="IPR036388">
    <property type="entry name" value="WH-like_DNA-bd_sf"/>
</dbReference>
<dbReference type="Proteomes" id="UP000182486">
    <property type="component" value="Unassembled WGS sequence"/>
</dbReference>
<comment type="caution">
    <text evidence="2">The sequence shown here is derived from an EMBL/GenBank/DDBJ whole genome shotgun (WGS) entry which is preliminary data.</text>
</comment>